<accession>A0A179UPZ8</accession>
<name>A0A179UPZ8_BLAGS</name>
<feature type="region of interest" description="Disordered" evidence="1">
    <location>
        <begin position="1"/>
        <end position="22"/>
    </location>
</feature>
<dbReference type="KEGG" id="bgh:BDBG_17320"/>
<dbReference type="GeneID" id="42529074"/>
<dbReference type="Proteomes" id="UP000002038">
    <property type="component" value="Unassembled WGS sequence"/>
</dbReference>
<proteinExistence type="predicted"/>
<keyword evidence="3" id="KW-1185">Reference proteome</keyword>
<reference evidence="3" key="1">
    <citation type="journal article" date="2015" name="PLoS Genet.">
        <title>The dynamic genome and transcriptome of the human fungal pathogen Blastomyces and close relative Emmonsia.</title>
        <authorList>
            <person name="Munoz J.F."/>
            <person name="Gauthier G.M."/>
            <person name="Desjardins C.A."/>
            <person name="Gallo J.E."/>
            <person name="Holder J."/>
            <person name="Sullivan T.D."/>
            <person name="Marty A.J."/>
            <person name="Carmen J.C."/>
            <person name="Chen Z."/>
            <person name="Ding L."/>
            <person name="Gujja S."/>
            <person name="Magrini V."/>
            <person name="Misas E."/>
            <person name="Mitreva M."/>
            <person name="Priest M."/>
            <person name="Saif S."/>
            <person name="Whiston E.A."/>
            <person name="Young S."/>
            <person name="Zeng Q."/>
            <person name="Goldman W.E."/>
            <person name="Mardis E.R."/>
            <person name="Taylor J.W."/>
            <person name="McEwen J.G."/>
            <person name="Clay O.K."/>
            <person name="Klein B.S."/>
            <person name="Cuomo C.A."/>
        </authorList>
    </citation>
    <scope>NUCLEOTIDE SEQUENCE [LARGE SCALE GENOMIC DNA]</scope>
    <source>
        <strain evidence="3">SLH14081</strain>
    </source>
</reference>
<feature type="region of interest" description="Disordered" evidence="1">
    <location>
        <begin position="36"/>
        <end position="59"/>
    </location>
</feature>
<dbReference type="EMBL" id="GG657459">
    <property type="protein sequence ID" value="OAT10176.1"/>
    <property type="molecule type" value="Genomic_DNA"/>
</dbReference>
<evidence type="ECO:0000313" key="2">
    <source>
        <dbReference type="EMBL" id="OAT10176.1"/>
    </source>
</evidence>
<dbReference type="RefSeq" id="XP_031579197.1">
    <property type="nucleotide sequence ID" value="XM_031725071.1"/>
</dbReference>
<evidence type="ECO:0000256" key="1">
    <source>
        <dbReference type="SAM" id="MobiDB-lite"/>
    </source>
</evidence>
<organism evidence="2 3">
    <name type="scientific">Blastomyces gilchristii (strain SLH14081)</name>
    <name type="common">Blastomyces dermatitidis</name>
    <dbReference type="NCBI Taxonomy" id="559298"/>
    <lineage>
        <taxon>Eukaryota</taxon>
        <taxon>Fungi</taxon>
        <taxon>Dikarya</taxon>
        <taxon>Ascomycota</taxon>
        <taxon>Pezizomycotina</taxon>
        <taxon>Eurotiomycetes</taxon>
        <taxon>Eurotiomycetidae</taxon>
        <taxon>Onygenales</taxon>
        <taxon>Ajellomycetaceae</taxon>
        <taxon>Blastomyces</taxon>
    </lineage>
</organism>
<sequence>MNDLPSHSHHSSSSLDPPNGAYLRLVGHRNAVQGPVRYDGSHEDHWTPPQAPGPGGLESGLLSLPTFLLYIRS</sequence>
<gene>
    <name evidence="2" type="ORF">BDBG_17320</name>
</gene>
<dbReference type="AlphaFoldDB" id="A0A179UPZ8"/>
<evidence type="ECO:0000313" key="3">
    <source>
        <dbReference type="Proteomes" id="UP000002038"/>
    </source>
</evidence>
<dbReference type="VEuPathDB" id="FungiDB:BDBG_17320"/>
<protein>
    <submittedName>
        <fullName evidence="2">Uncharacterized protein</fullName>
    </submittedName>
</protein>